<dbReference type="Gramene" id="TKW19636">
    <property type="protein sequence ID" value="TKW19636"/>
    <property type="gene ID" value="SEVIR_4G033501v2"/>
</dbReference>
<proteinExistence type="predicted"/>
<keyword evidence="1" id="KW-0472">Membrane</keyword>
<evidence type="ECO:0000313" key="3">
    <source>
        <dbReference type="Proteomes" id="UP000298652"/>
    </source>
</evidence>
<dbReference type="PANTHER" id="PTHR46610:SF12">
    <property type="entry name" value="OS06G0146600 PROTEIN"/>
    <property type="match status" value="1"/>
</dbReference>
<dbReference type="EMBL" id="CM016555">
    <property type="protein sequence ID" value="TKW19636.1"/>
    <property type="molecule type" value="Genomic_DNA"/>
</dbReference>
<gene>
    <name evidence="2" type="ORF">SEVIR_4G033501v2</name>
</gene>
<dbReference type="PANTHER" id="PTHR46610">
    <property type="entry name" value="OS05G0181300 PROTEIN"/>
    <property type="match status" value="1"/>
</dbReference>
<sequence>MAAPEAAADDRVRLIRRKVWAICTLLTAMFAWKVAGVVPWPVAIGVWAAAAATSAGGFVLMFR</sequence>
<organism evidence="2 3">
    <name type="scientific">Setaria viridis</name>
    <name type="common">Green bristlegrass</name>
    <name type="synonym">Setaria italica subsp. viridis</name>
    <dbReference type="NCBI Taxonomy" id="4556"/>
    <lineage>
        <taxon>Eukaryota</taxon>
        <taxon>Viridiplantae</taxon>
        <taxon>Streptophyta</taxon>
        <taxon>Embryophyta</taxon>
        <taxon>Tracheophyta</taxon>
        <taxon>Spermatophyta</taxon>
        <taxon>Magnoliopsida</taxon>
        <taxon>Liliopsida</taxon>
        <taxon>Poales</taxon>
        <taxon>Poaceae</taxon>
        <taxon>PACMAD clade</taxon>
        <taxon>Panicoideae</taxon>
        <taxon>Panicodae</taxon>
        <taxon>Paniceae</taxon>
        <taxon>Cenchrinae</taxon>
        <taxon>Setaria</taxon>
    </lineage>
</organism>
<dbReference type="Proteomes" id="UP000298652">
    <property type="component" value="Chromosome 4"/>
</dbReference>
<feature type="transmembrane region" description="Helical" evidence="1">
    <location>
        <begin position="19"/>
        <end position="38"/>
    </location>
</feature>
<evidence type="ECO:0000256" key="1">
    <source>
        <dbReference type="SAM" id="Phobius"/>
    </source>
</evidence>
<name>A0A4V6D7U4_SETVI</name>
<keyword evidence="3" id="KW-1185">Reference proteome</keyword>
<keyword evidence="1" id="KW-1133">Transmembrane helix</keyword>
<evidence type="ECO:0000313" key="2">
    <source>
        <dbReference type="EMBL" id="TKW19636.1"/>
    </source>
</evidence>
<dbReference type="InterPro" id="IPR045501">
    <property type="entry name" value="DUF6490"/>
</dbReference>
<dbReference type="Pfam" id="PF20100">
    <property type="entry name" value="DUF6490"/>
    <property type="match status" value="1"/>
</dbReference>
<protein>
    <submittedName>
        <fullName evidence="2">Uncharacterized protein</fullName>
    </submittedName>
</protein>
<feature type="transmembrane region" description="Helical" evidence="1">
    <location>
        <begin position="44"/>
        <end position="62"/>
    </location>
</feature>
<accession>A0A4V6D7U4</accession>
<dbReference type="AlphaFoldDB" id="A0A4V6D7U4"/>
<keyword evidence="1" id="KW-0812">Transmembrane</keyword>
<reference evidence="2" key="1">
    <citation type="submission" date="2019-03" db="EMBL/GenBank/DDBJ databases">
        <title>WGS assembly of Setaria viridis.</title>
        <authorList>
            <person name="Huang P."/>
            <person name="Jenkins J."/>
            <person name="Grimwood J."/>
            <person name="Barry K."/>
            <person name="Healey A."/>
            <person name="Mamidi S."/>
            <person name="Sreedasyam A."/>
            <person name="Shu S."/>
            <person name="Feldman M."/>
            <person name="Wu J."/>
            <person name="Yu Y."/>
            <person name="Chen C."/>
            <person name="Johnson J."/>
            <person name="Rokhsar D."/>
            <person name="Baxter I."/>
            <person name="Schmutz J."/>
            <person name="Brutnell T."/>
            <person name="Kellogg E."/>
        </authorList>
    </citation>
    <scope>NUCLEOTIDE SEQUENCE [LARGE SCALE GENOMIC DNA]</scope>
</reference>